<dbReference type="Proteomes" id="UP000785679">
    <property type="component" value="Unassembled WGS sequence"/>
</dbReference>
<keyword evidence="2" id="KW-1185">Reference proteome</keyword>
<proteinExistence type="predicted"/>
<reference evidence="1" key="1">
    <citation type="submission" date="2019-06" db="EMBL/GenBank/DDBJ databases">
        <authorList>
            <person name="Zheng W."/>
        </authorList>
    </citation>
    <scope>NUCLEOTIDE SEQUENCE</scope>
    <source>
        <strain evidence="1">QDHG01</strain>
    </source>
</reference>
<evidence type="ECO:0000313" key="2">
    <source>
        <dbReference type="Proteomes" id="UP000785679"/>
    </source>
</evidence>
<gene>
    <name evidence="1" type="ORF">FGO68_gene9927</name>
</gene>
<protein>
    <submittedName>
        <fullName evidence="1">Uncharacterized protein</fullName>
    </submittedName>
</protein>
<comment type="caution">
    <text evidence="1">The sequence shown here is derived from an EMBL/GenBank/DDBJ whole genome shotgun (WGS) entry which is preliminary data.</text>
</comment>
<sequence length="77" mass="8784">MNGAQQTGHFQRLMIDQIDLYLKICFKIRIQAILMKNVVAVKHPAKILIFNCVNTESTSEINQQFNENSLTICSVCI</sequence>
<organism evidence="1 2">
    <name type="scientific">Halteria grandinella</name>
    <dbReference type="NCBI Taxonomy" id="5974"/>
    <lineage>
        <taxon>Eukaryota</taxon>
        <taxon>Sar</taxon>
        <taxon>Alveolata</taxon>
        <taxon>Ciliophora</taxon>
        <taxon>Intramacronucleata</taxon>
        <taxon>Spirotrichea</taxon>
        <taxon>Stichotrichia</taxon>
        <taxon>Sporadotrichida</taxon>
        <taxon>Halteriidae</taxon>
        <taxon>Halteria</taxon>
    </lineage>
</organism>
<dbReference type="EMBL" id="RRYP01005329">
    <property type="protein sequence ID" value="TNV82138.1"/>
    <property type="molecule type" value="Genomic_DNA"/>
</dbReference>
<accession>A0A8J8NVX9</accession>
<evidence type="ECO:0000313" key="1">
    <source>
        <dbReference type="EMBL" id="TNV82138.1"/>
    </source>
</evidence>
<dbReference type="AlphaFoldDB" id="A0A8J8NVX9"/>
<name>A0A8J8NVX9_HALGN</name>